<keyword evidence="5 8" id="KW-0812">Transmembrane</keyword>
<proteinExistence type="inferred from homology"/>
<evidence type="ECO:0000256" key="7">
    <source>
        <dbReference type="ARBA" id="ARBA00023136"/>
    </source>
</evidence>
<evidence type="ECO:0000313" key="9">
    <source>
        <dbReference type="EMBL" id="MDR7094309.1"/>
    </source>
</evidence>
<feature type="transmembrane region" description="Helical" evidence="8">
    <location>
        <begin position="43"/>
        <end position="61"/>
    </location>
</feature>
<keyword evidence="10" id="KW-1185">Reference proteome</keyword>
<name>A0ABU1VA14_9BURK</name>
<feature type="transmembrane region" description="Helical" evidence="8">
    <location>
        <begin position="97"/>
        <end position="116"/>
    </location>
</feature>
<dbReference type="PANTHER" id="PTHR30269:SF37">
    <property type="entry name" value="MEMBRANE TRANSPORTER PROTEIN"/>
    <property type="match status" value="1"/>
</dbReference>
<keyword evidence="6 8" id="KW-1133">Transmembrane helix</keyword>
<dbReference type="Pfam" id="PF01925">
    <property type="entry name" value="TauE"/>
    <property type="match status" value="1"/>
</dbReference>
<dbReference type="EMBL" id="JAVDWE010000005">
    <property type="protein sequence ID" value="MDR7094309.1"/>
    <property type="molecule type" value="Genomic_DNA"/>
</dbReference>
<reference evidence="9 10" key="1">
    <citation type="submission" date="2023-07" db="EMBL/GenBank/DDBJ databases">
        <title>Sorghum-associated microbial communities from plants grown in Nebraska, USA.</title>
        <authorList>
            <person name="Schachtman D."/>
        </authorList>
    </citation>
    <scope>NUCLEOTIDE SEQUENCE [LARGE SCALE GENOMIC DNA]</scope>
    <source>
        <strain evidence="9 10">BE240</strain>
    </source>
</reference>
<dbReference type="InterPro" id="IPR002781">
    <property type="entry name" value="TM_pro_TauE-like"/>
</dbReference>
<evidence type="ECO:0000256" key="6">
    <source>
        <dbReference type="ARBA" id="ARBA00022989"/>
    </source>
</evidence>
<feature type="transmembrane region" description="Helical" evidence="8">
    <location>
        <begin position="73"/>
        <end position="91"/>
    </location>
</feature>
<feature type="transmembrane region" description="Helical" evidence="8">
    <location>
        <begin position="223"/>
        <end position="244"/>
    </location>
</feature>
<evidence type="ECO:0000256" key="5">
    <source>
        <dbReference type="ARBA" id="ARBA00022692"/>
    </source>
</evidence>
<accession>A0ABU1VA14</accession>
<sequence length="249" mass="25992">MLTPEIALLALGAAVAGFVQGLSGFAFGMVAMSFWVWGIEPRVAAVMAVFGSLTGQVVAVVSSRRPFRMQALAPFLAGGVLGIPLGIAVLPHLNPDLFRLVLGTVLVIWCPLMLLSSRLPRVTRGGRLADGVAGLAGGFMGGIGGFTGVVPTLWCTLRGMAKDEQRAIIQNFNLAALAFTMLGYLVSGAVTRDMWPLLPIVAVALLVPVLLGSRLYVGLSEAAFRQVVLTLLSLSGLAMLVAAVPRLLG</sequence>
<keyword evidence="3" id="KW-0813">Transport</keyword>
<evidence type="ECO:0000256" key="4">
    <source>
        <dbReference type="ARBA" id="ARBA00022475"/>
    </source>
</evidence>
<evidence type="ECO:0000256" key="2">
    <source>
        <dbReference type="ARBA" id="ARBA00009142"/>
    </source>
</evidence>
<comment type="similarity">
    <text evidence="2 8">Belongs to the 4-toluene sulfonate uptake permease (TSUP) (TC 2.A.102) family.</text>
</comment>
<organism evidence="9 10">
    <name type="scientific">Hydrogenophaga laconesensis</name>
    <dbReference type="NCBI Taxonomy" id="1805971"/>
    <lineage>
        <taxon>Bacteria</taxon>
        <taxon>Pseudomonadati</taxon>
        <taxon>Pseudomonadota</taxon>
        <taxon>Betaproteobacteria</taxon>
        <taxon>Burkholderiales</taxon>
        <taxon>Comamonadaceae</taxon>
        <taxon>Hydrogenophaga</taxon>
    </lineage>
</organism>
<gene>
    <name evidence="9" type="ORF">J2X09_002050</name>
</gene>
<protein>
    <recommendedName>
        <fullName evidence="8">Probable membrane transporter protein</fullName>
    </recommendedName>
</protein>
<feature type="transmembrane region" description="Helical" evidence="8">
    <location>
        <begin position="167"/>
        <end position="185"/>
    </location>
</feature>
<feature type="transmembrane region" description="Helical" evidence="8">
    <location>
        <begin position="128"/>
        <end position="147"/>
    </location>
</feature>
<keyword evidence="7 8" id="KW-0472">Membrane</keyword>
<comment type="caution">
    <text evidence="9">The sequence shown here is derived from an EMBL/GenBank/DDBJ whole genome shotgun (WGS) entry which is preliminary data.</text>
</comment>
<dbReference type="InterPro" id="IPR052017">
    <property type="entry name" value="TSUP"/>
</dbReference>
<feature type="transmembrane region" description="Helical" evidence="8">
    <location>
        <begin position="197"/>
        <end position="217"/>
    </location>
</feature>
<evidence type="ECO:0000256" key="3">
    <source>
        <dbReference type="ARBA" id="ARBA00022448"/>
    </source>
</evidence>
<dbReference type="PANTHER" id="PTHR30269">
    <property type="entry name" value="TRANSMEMBRANE PROTEIN YFCA"/>
    <property type="match status" value="1"/>
</dbReference>
<comment type="subcellular location">
    <subcellularLocation>
        <location evidence="1 8">Cell membrane</location>
        <topology evidence="1 8">Multi-pass membrane protein</topology>
    </subcellularLocation>
</comment>
<evidence type="ECO:0000256" key="1">
    <source>
        <dbReference type="ARBA" id="ARBA00004651"/>
    </source>
</evidence>
<feature type="transmembrane region" description="Helical" evidence="8">
    <location>
        <begin position="7"/>
        <end position="37"/>
    </location>
</feature>
<dbReference type="RefSeq" id="WP_374726495.1">
    <property type="nucleotide sequence ID" value="NZ_JAVDWE010000005.1"/>
</dbReference>
<evidence type="ECO:0000313" key="10">
    <source>
        <dbReference type="Proteomes" id="UP001265550"/>
    </source>
</evidence>
<evidence type="ECO:0000256" key="8">
    <source>
        <dbReference type="RuleBase" id="RU363041"/>
    </source>
</evidence>
<dbReference type="Proteomes" id="UP001265550">
    <property type="component" value="Unassembled WGS sequence"/>
</dbReference>
<keyword evidence="4 8" id="KW-1003">Cell membrane</keyword>